<dbReference type="InterPro" id="IPR039538">
    <property type="entry name" value="BetI_C"/>
</dbReference>
<comment type="caution">
    <text evidence="7">The sequence shown here is derived from an EMBL/GenBank/DDBJ whole genome shotgun (WGS) entry which is preliminary data.</text>
</comment>
<dbReference type="RefSeq" id="WP_145648982.1">
    <property type="nucleotide sequence ID" value="NZ_VLLB01000003.1"/>
</dbReference>
<evidence type="ECO:0000313" key="8">
    <source>
        <dbReference type="Proteomes" id="UP000318431"/>
    </source>
</evidence>
<keyword evidence="1" id="KW-0678">Repressor</keyword>
<proteinExistence type="predicted"/>
<dbReference type="SUPFAM" id="SSF46689">
    <property type="entry name" value="Homeodomain-like"/>
    <property type="match status" value="1"/>
</dbReference>
<reference evidence="7 8" key="1">
    <citation type="journal article" date="2015" name="Stand. Genomic Sci.">
        <title>Genomic Encyclopedia of Bacterial and Archaeal Type Strains, Phase III: the genomes of soil and plant-associated and newly described type strains.</title>
        <authorList>
            <person name="Whitman W.B."/>
            <person name="Woyke T."/>
            <person name="Klenk H.P."/>
            <person name="Zhou Y."/>
            <person name="Lilburn T.G."/>
            <person name="Beck B.J."/>
            <person name="De Vos P."/>
            <person name="Vandamme P."/>
            <person name="Eisen J.A."/>
            <person name="Garrity G."/>
            <person name="Hugenholtz P."/>
            <person name="Kyrpides N.C."/>
        </authorList>
    </citation>
    <scope>NUCLEOTIDE SEQUENCE [LARGE SCALE GENOMIC DNA]</scope>
    <source>
        <strain evidence="7 8">CGMCC 1.10822</strain>
    </source>
</reference>
<evidence type="ECO:0000313" key="7">
    <source>
        <dbReference type="EMBL" id="TWI66351.1"/>
    </source>
</evidence>
<sequence>MNSIDKPGEKRHHDPEKARLRCRQVLDAAAECFGRSGFHGASMAEISKAAGMSAGHIYNYFDGKDAIIIAFVEENVQRVSAMLRDLESQADPLQTMLDDVPRSVRDDLARAKWILPLEITAEASRNPKIADVVHDADRRTRAQFCAILKAGREQHGLPVDDAVLEGRMNAIITMFQGLPVRATHNPDLDPEPLIASFQLALRTLLFS</sequence>
<dbReference type="Pfam" id="PF00440">
    <property type="entry name" value="TetR_N"/>
    <property type="match status" value="1"/>
</dbReference>
<dbReference type="GO" id="GO:0000976">
    <property type="term" value="F:transcription cis-regulatory region binding"/>
    <property type="evidence" value="ECO:0007669"/>
    <property type="project" value="TreeGrafter"/>
</dbReference>
<dbReference type="Pfam" id="PF13977">
    <property type="entry name" value="TetR_C_6"/>
    <property type="match status" value="1"/>
</dbReference>
<organism evidence="7 8">
    <name type="scientific">Pseudoduganella lurida</name>
    <dbReference type="NCBI Taxonomy" id="1036180"/>
    <lineage>
        <taxon>Bacteria</taxon>
        <taxon>Pseudomonadati</taxon>
        <taxon>Pseudomonadota</taxon>
        <taxon>Betaproteobacteria</taxon>
        <taxon>Burkholderiales</taxon>
        <taxon>Oxalobacteraceae</taxon>
        <taxon>Telluria group</taxon>
        <taxon>Pseudoduganella</taxon>
    </lineage>
</organism>
<evidence type="ECO:0000256" key="3">
    <source>
        <dbReference type="ARBA" id="ARBA00023125"/>
    </source>
</evidence>
<dbReference type="Proteomes" id="UP000318431">
    <property type="component" value="Unassembled WGS sequence"/>
</dbReference>
<evidence type="ECO:0000256" key="2">
    <source>
        <dbReference type="ARBA" id="ARBA00023015"/>
    </source>
</evidence>
<name>A0A562RBA7_9BURK</name>
<dbReference type="AlphaFoldDB" id="A0A562RBA7"/>
<dbReference type="InterPro" id="IPR050109">
    <property type="entry name" value="HTH-type_TetR-like_transc_reg"/>
</dbReference>
<dbReference type="SUPFAM" id="SSF48498">
    <property type="entry name" value="Tetracyclin repressor-like, C-terminal domain"/>
    <property type="match status" value="1"/>
</dbReference>
<dbReference type="InterPro" id="IPR001647">
    <property type="entry name" value="HTH_TetR"/>
</dbReference>
<feature type="domain" description="HTH tetR-type" evidence="6">
    <location>
        <begin position="19"/>
        <end position="79"/>
    </location>
</feature>
<keyword evidence="4" id="KW-0804">Transcription</keyword>
<accession>A0A562RBA7</accession>
<evidence type="ECO:0000256" key="5">
    <source>
        <dbReference type="PROSITE-ProRule" id="PRU00335"/>
    </source>
</evidence>
<dbReference type="PROSITE" id="PS50977">
    <property type="entry name" value="HTH_TETR_2"/>
    <property type="match status" value="1"/>
</dbReference>
<dbReference type="InterPro" id="IPR009057">
    <property type="entry name" value="Homeodomain-like_sf"/>
</dbReference>
<evidence type="ECO:0000259" key="6">
    <source>
        <dbReference type="PROSITE" id="PS50977"/>
    </source>
</evidence>
<dbReference type="GO" id="GO:0003700">
    <property type="term" value="F:DNA-binding transcription factor activity"/>
    <property type="evidence" value="ECO:0007669"/>
    <property type="project" value="TreeGrafter"/>
</dbReference>
<dbReference type="EMBL" id="VLLB01000003">
    <property type="protein sequence ID" value="TWI66351.1"/>
    <property type="molecule type" value="Genomic_DNA"/>
</dbReference>
<dbReference type="Gene3D" id="1.10.357.10">
    <property type="entry name" value="Tetracycline Repressor, domain 2"/>
    <property type="match status" value="1"/>
</dbReference>
<gene>
    <name evidence="7" type="ORF">IP91_02163</name>
</gene>
<dbReference type="OrthoDB" id="9816320at2"/>
<keyword evidence="3 5" id="KW-0238">DNA-binding</keyword>
<dbReference type="InterPro" id="IPR036271">
    <property type="entry name" value="Tet_transcr_reg_TetR-rel_C_sf"/>
</dbReference>
<feature type="DNA-binding region" description="H-T-H motif" evidence="5">
    <location>
        <begin position="42"/>
        <end position="61"/>
    </location>
</feature>
<keyword evidence="2" id="KW-0805">Transcription regulation</keyword>
<dbReference type="PRINTS" id="PR00455">
    <property type="entry name" value="HTHTETR"/>
</dbReference>
<protein>
    <submittedName>
        <fullName evidence="7">TetR family transcriptional regulator</fullName>
    </submittedName>
</protein>
<dbReference type="PANTHER" id="PTHR30055">
    <property type="entry name" value="HTH-TYPE TRANSCRIPTIONAL REGULATOR RUTR"/>
    <property type="match status" value="1"/>
</dbReference>
<keyword evidence="8" id="KW-1185">Reference proteome</keyword>
<evidence type="ECO:0000256" key="1">
    <source>
        <dbReference type="ARBA" id="ARBA00022491"/>
    </source>
</evidence>
<evidence type="ECO:0000256" key="4">
    <source>
        <dbReference type="ARBA" id="ARBA00023163"/>
    </source>
</evidence>
<dbReference type="PANTHER" id="PTHR30055:SF234">
    <property type="entry name" value="HTH-TYPE TRANSCRIPTIONAL REGULATOR BETI"/>
    <property type="match status" value="1"/>
</dbReference>